<reference evidence="1 2" key="1">
    <citation type="submission" date="2018-02" db="EMBL/GenBank/DDBJ databases">
        <title>Acetobacter orientalis genome.</title>
        <authorList>
            <person name="Nakashima N."/>
            <person name="Tamura T."/>
        </authorList>
    </citation>
    <scope>NUCLEOTIDE SEQUENCE [LARGE SCALE GENOMIC DNA]</scope>
    <source>
        <strain evidence="1 2">FAN1</strain>
    </source>
</reference>
<evidence type="ECO:0000313" key="1">
    <source>
        <dbReference type="EMBL" id="BBC80794.1"/>
    </source>
</evidence>
<protein>
    <submittedName>
        <fullName evidence="1">Uncharacterized protein</fullName>
    </submittedName>
</protein>
<evidence type="ECO:0000313" key="2">
    <source>
        <dbReference type="Proteomes" id="UP000270034"/>
    </source>
</evidence>
<organism evidence="1 2">
    <name type="scientific">Acetobacter orientalis</name>
    <dbReference type="NCBI Taxonomy" id="146474"/>
    <lineage>
        <taxon>Bacteria</taxon>
        <taxon>Pseudomonadati</taxon>
        <taxon>Pseudomonadota</taxon>
        <taxon>Alphaproteobacteria</taxon>
        <taxon>Acetobacterales</taxon>
        <taxon>Acetobacteraceae</taxon>
        <taxon>Acetobacter</taxon>
    </lineage>
</organism>
<dbReference type="Proteomes" id="UP000270034">
    <property type="component" value="Chromosome"/>
</dbReference>
<gene>
    <name evidence="1" type="ORF">AcetOrient_orf03705</name>
</gene>
<sequence>MARAPAAAFVKNICAHQVNARYPKSRREKDHDLKYYFMKHRVLKA</sequence>
<dbReference type="AlphaFoldDB" id="A0A2Z5ZJ14"/>
<accession>A0A2Z5ZJ14</accession>
<dbReference type="KEGG" id="aot:AcetOri_orf03705"/>
<name>A0A2Z5ZJ14_9PROT</name>
<proteinExistence type="predicted"/>
<dbReference type="EMBL" id="AP018515">
    <property type="protein sequence ID" value="BBC80794.1"/>
    <property type="molecule type" value="Genomic_DNA"/>
</dbReference>